<evidence type="ECO:0000256" key="1">
    <source>
        <dbReference type="ARBA" id="ARBA00023015"/>
    </source>
</evidence>
<organism evidence="6 7">
    <name type="scientific">Streptomyces actuosus</name>
    <dbReference type="NCBI Taxonomy" id="1885"/>
    <lineage>
        <taxon>Bacteria</taxon>
        <taxon>Bacillati</taxon>
        <taxon>Actinomycetota</taxon>
        <taxon>Actinomycetes</taxon>
        <taxon>Kitasatosporales</taxon>
        <taxon>Streptomycetaceae</taxon>
        <taxon>Streptomyces</taxon>
    </lineage>
</organism>
<dbReference type="PANTHER" id="PTHR30055">
    <property type="entry name" value="HTH-TYPE TRANSCRIPTIONAL REGULATOR RUTR"/>
    <property type="match status" value="1"/>
</dbReference>
<evidence type="ECO:0000313" key="7">
    <source>
        <dbReference type="Proteomes" id="UP000788262"/>
    </source>
</evidence>
<sequence>MARWEPNARVRLVRAALDLFAEQGYDATTVKEIADRAGLTKTTFFRHFPDKREVLFAGQDLHTRLLAEAIAEAPDRATPLEAVGAALDAVTAAFTEDRREFSAALRPVIAGHSELQERSALKRAKLAEAMTGALHERGVPEPAASLAAEIGLRAFDRAFEQWADPAGREALTDLTRRAFDELRAAMAALDQGRPAPRGERTPTA</sequence>
<comment type="caution">
    <text evidence="6">The sequence shown here is derived from an EMBL/GenBank/DDBJ whole genome shotgun (WGS) entry which is preliminary data.</text>
</comment>
<dbReference type="RefSeq" id="WP_205381791.1">
    <property type="nucleotide sequence ID" value="NZ_JAFFZS010000003.1"/>
</dbReference>
<feature type="domain" description="HTH tetR-type" evidence="5">
    <location>
        <begin position="6"/>
        <end position="66"/>
    </location>
</feature>
<evidence type="ECO:0000256" key="3">
    <source>
        <dbReference type="ARBA" id="ARBA00023163"/>
    </source>
</evidence>
<dbReference type="InterPro" id="IPR050109">
    <property type="entry name" value="HTH-type_TetR-like_transc_reg"/>
</dbReference>
<keyword evidence="3" id="KW-0804">Transcription</keyword>
<keyword evidence="1" id="KW-0805">Transcription regulation</keyword>
<dbReference type="Gene3D" id="1.10.357.10">
    <property type="entry name" value="Tetracycline Repressor, domain 2"/>
    <property type="match status" value="1"/>
</dbReference>
<dbReference type="PRINTS" id="PR00455">
    <property type="entry name" value="HTHTETR"/>
</dbReference>
<evidence type="ECO:0000256" key="2">
    <source>
        <dbReference type="ARBA" id="ARBA00023125"/>
    </source>
</evidence>
<dbReference type="PANTHER" id="PTHR30055:SF238">
    <property type="entry name" value="MYCOFACTOCIN BIOSYNTHESIS TRANSCRIPTIONAL REGULATOR MFTR-RELATED"/>
    <property type="match status" value="1"/>
</dbReference>
<feature type="DNA-binding region" description="H-T-H motif" evidence="4">
    <location>
        <begin position="29"/>
        <end position="48"/>
    </location>
</feature>
<accession>A0ABS2VKD6</accession>
<evidence type="ECO:0000313" key="6">
    <source>
        <dbReference type="EMBL" id="MBN0043563.1"/>
    </source>
</evidence>
<protein>
    <submittedName>
        <fullName evidence="6">TetR family transcriptional regulator</fullName>
    </submittedName>
</protein>
<dbReference type="InterPro" id="IPR023772">
    <property type="entry name" value="DNA-bd_HTH_TetR-type_CS"/>
</dbReference>
<gene>
    <name evidence="6" type="ORF">JS756_05480</name>
</gene>
<evidence type="ECO:0000259" key="5">
    <source>
        <dbReference type="PROSITE" id="PS50977"/>
    </source>
</evidence>
<dbReference type="Proteomes" id="UP000788262">
    <property type="component" value="Unassembled WGS sequence"/>
</dbReference>
<dbReference type="PROSITE" id="PS50977">
    <property type="entry name" value="HTH_TETR_2"/>
    <property type="match status" value="1"/>
</dbReference>
<keyword evidence="2 4" id="KW-0238">DNA-binding</keyword>
<dbReference type="SUPFAM" id="SSF46689">
    <property type="entry name" value="Homeodomain-like"/>
    <property type="match status" value="1"/>
</dbReference>
<keyword evidence="7" id="KW-1185">Reference proteome</keyword>
<dbReference type="PROSITE" id="PS01081">
    <property type="entry name" value="HTH_TETR_1"/>
    <property type="match status" value="1"/>
</dbReference>
<dbReference type="InterPro" id="IPR001647">
    <property type="entry name" value="HTH_TetR"/>
</dbReference>
<dbReference type="EMBL" id="JAFFZS010000003">
    <property type="protein sequence ID" value="MBN0043563.1"/>
    <property type="molecule type" value="Genomic_DNA"/>
</dbReference>
<dbReference type="Pfam" id="PF00440">
    <property type="entry name" value="TetR_N"/>
    <property type="match status" value="1"/>
</dbReference>
<name>A0ABS2VKD6_STRAS</name>
<proteinExistence type="predicted"/>
<dbReference type="InterPro" id="IPR009057">
    <property type="entry name" value="Homeodomain-like_sf"/>
</dbReference>
<reference evidence="6 7" key="1">
    <citation type="submission" date="2021-02" db="EMBL/GenBank/DDBJ databases">
        <title>Whole genome sequencing of Streptomyces actuosus VRA1.</title>
        <authorList>
            <person name="Sen G."/>
            <person name="Sen A."/>
        </authorList>
    </citation>
    <scope>NUCLEOTIDE SEQUENCE [LARGE SCALE GENOMIC DNA]</scope>
    <source>
        <strain evidence="6 7">VRA1</strain>
    </source>
</reference>
<evidence type="ECO:0000256" key="4">
    <source>
        <dbReference type="PROSITE-ProRule" id="PRU00335"/>
    </source>
</evidence>